<evidence type="ECO:0000256" key="11">
    <source>
        <dbReference type="ARBA" id="ARBA00048781"/>
    </source>
</evidence>
<dbReference type="Gene3D" id="3.90.950.10">
    <property type="match status" value="1"/>
</dbReference>
<comment type="cofactor">
    <cofactor evidence="1">
        <name>Mn(2+)</name>
        <dbReference type="ChEBI" id="CHEBI:29035"/>
    </cofactor>
</comment>
<comment type="catalytic activity">
    <reaction evidence="11">
        <text>XTP + H2O = XDP + phosphate + H(+)</text>
        <dbReference type="Rhea" id="RHEA:28406"/>
        <dbReference type="ChEBI" id="CHEBI:15377"/>
        <dbReference type="ChEBI" id="CHEBI:15378"/>
        <dbReference type="ChEBI" id="CHEBI:43474"/>
        <dbReference type="ChEBI" id="CHEBI:59884"/>
        <dbReference type="ChEBI" id="CHEBI:61314"/>
        <dbReference type="EC" id="3.6.1.73"/>
    </reaction>
</comment>
<comment type="catalytic activity">
    <reaction evidence="10">
        <text>ITP + H2O = IDP + phosphate + H(+)</text>
        <dbReference type="Rhea" id="RHEA:28330"/>
        <dbReference type="ChEBI" id="CHEBI:15377"/>
        <dbReference type="ChEBI" id="CHEBI:15378"/>
        <dbReference type="ChEBI" id="CHEBI:43474"/>
        <dbReference type="ChEBI" id="CHEBI:58280"/>
        <dbReference type="ChEBI" id="CHEBI:61402"/>
        <dbReference type="EC" id="3.6.1.73"/>
    </reaction>
</comment>
<evidence type="ECO:0000313" key="13">
    <source>
        <dbReference type="EMBL" id="PLL43709.1"/>
    </source>
</evidence>
<dbReference type="GO" id="GO:0046872">
    <property type="term" value="F:metal ion binding"/>
    <property type="evidence" value="ECO:0007669"/>
    <property type="project" value="UniProtKB-KW"/>
</dbReference>
<gene>
    <name evidence="13" type="primary">yjjX</name>
    <name evidence="13" type="ORF">CWN50_03490</name>
</gene>
<dbReference type="AlphaFoldDB" id="A0A2J4RK74"/>
<evidence type="ECO:0000256" key="10">
    <source>
        <dbReference type="ARBA" id="ARBA00048174"/>
    </source>
</evidence>
<accession>A0A2J4RK74</accession>
<evidence type="ECO:0000256" key="9">
    <source>
        <dbReference type="ARBA" id="ARBA00038901"/>
    </source>
</evidence>
<dbReference type="Pfam" id="PF01931">
    <property type="entry name" value="NTPase_I-T"/>
    <property type="match status" value="1"/>
</dbReference>
<dbReference type="GO" id="GO:0006772">
    <property type="term" value="P:thiamine metabolic process"/>
    <property type="evidence" value="ECO:0007669"/>
    <property type="project" value="TreeGrafter"/>
</dbReference>
<name>A0A2J4RK74_9ENTR</name>
<feature type="non-terminal residue" evidence="13">
    <location>
        <position position="47"/>
    </location>
</feature>
<keyword evidence="3" id="KW-0479">Metal-binding</keyword>
<dbReference type="SUPFAM" id="SSF52972">
    <property type="entry name" value="ITPase-like"/>
    <property type="match status" value="1"/>
</dbReference>
<organism evidence="13 14">
    <name type="scientific">Klebsiella michiganensis</name>
    <dbReference type="NCBI Taxonomy" id="1134687"/>
    <lineage>
        <taxon>Bacteria</taxon>
        <taxon>Pseudomonadati</taxon>
        <taxon>Pseudomonadota</taxon>
        <taxon>Gammaproteobacteria</taxon>
        <taxon>Enterobacterales</taxon>
        <taxon>Enterobacteriaceae</taxon>
        <taxon>Klebsiella/Raoultella group</taxon>
        <taxon>Klebsiella</taxon>
    </lineage>
</organism>
<dbReference type="PANTHER" id="PTHR34699:SF2">
    <property type="entry name" value="NON-CANONICAL PURINE NTP PHOSPHATASE_PRRC1 DOMAIN-CONTAINING PROTEIN"/>
    <property type="match status" value="1"/>
</dbReference>
<evidence type="ECO:0000256" key="6">
    <source>
        <dbReference type="ARBA" id="ARBA00022842"/>
    </source>
</evidence>
<dbReference type="EC" id="3.6.1.73" evidence="9"/>
<evidence type="ECO:0000313" key="14">
    <source>
        <dbReference type="Proteomes" id="UP000234505"/>
    </source>
</evidence>
<keyword evidence="4" id="KW-0547">Nucleotide-binding</keyword>
<dbReference type="GO" id="GO:0103023">
    <property type="term" value="F:ITPase activity"/>
    <property type="evidence" value="ECO:0007669"/>
    <property type="project" value="UniProtKB-EC"/>
</dbReference>
<comment type="cofactor">
    <cofactor evidence="2">
        <name>Mg(2+)</name>
        <dbReference type="ChEBI" id="CHEBI:18420"/>
    </cofactor>
</comment>
<feature type="domain" description="Non-canonical purine NTP phosphatase/PRRC1" evidence="12">
    <location>
        <begin position="7"/>
        <end position="47"/>
    </location>
</feature>
<evidence type="ECO:0000256" key="2">
    <source>
        <dbReference type="ARBA" id="ARBA00001946"/>
    </source>
</evidence>
<dbReference type="GO" id="GO:0000166">
    <property type="term" value="F:nucleotide binding"/>
    <property type="evidence" value="ECO:0007669"/>
    <property type="project" value="UniProtKB-KW"/>
</dbReference>
<keyword evidence="6" id="KW-0460">Magnesium</keyword>
<proteinExistence type="predicted"/>
<protein>
    <recommendedName>
        <fullName evidence="9">inosine/xanthosine triphosphatase</fullName>
        <ecNumber evidence="9">3.6.1.73</ecNumber>
    </recommendedName>
</protein>
<keyword evidence="7" id="KW-0546">Nucleotide metabolism</keyword>
<reference evidence="13 14" key="2">
    <citation type="submission" date="2018-01" db="EMBL/GenBank/DDBJ databases">
        <title>Genomic study of Klebsiella pneumoniae.</title>
        <authorList>
            <person name="Yang Y."/>
            <person name="Bicalho R."/>
        </authorList>
    </citation>
    <scope>NUCLEOTIDE SEQUENCE [LARGE SCALE GENOMIC DNA]</scope>
    <source>
        <strain evidence="13 14">A11</strain>
    </source>
</reference>
<evidence type="ECO:0000256" key="1">
    <source>
        <dbReference type="ARBA" id="ARBA00001936"/>
    </source>
</evidence>
<dbReference type="EMBL" id="PIDS01000056">
    <property type="protein sequence ID" value="PLL43709.1"/>
    <property type="molecule type" value="Genomic_DNA"/>
</dbReference>
<dbReference type="PANTHER" id="PTHR34699">
    <property type="match status" value="1"/>
</dbReference>
<evidence type="ECO:0000256" key="3">
    <source>
        <dbReference type="ARBA" id="ARBA00022723"/>
    </source>
</evidence>
<dbReference type="InterPro" id="IPR029001">
    <property type="entry name" value="ITPase-like_fam"/>
</dbReference>
<evidence type="ECO:0000259" key="12">
    <source>
        <dbReference type="Pfam" id="PF01931"/>
    </source>
</evidence>
<dbReference type="Proteomes" id="UP000234505">
    <property type="component" value="Unassembled WGS sequence"/>
</dbReference>
<evidence type="ECO:0000256" key="7">
    <source>
        <dbReference type="ARBA" id="ARBA00023080"/>
    </source>
</evidence>
<sequence>MHHVVSATTNPAKIQAILQAFNEIFGEGSCHIESVSVESGVPEQPFG</sequence>
<evidence type="ECO:0000256" key="8">
    <source>
        <dbReference type="ARBA" id="ARBA00023211"/>
    </source>
</evidence>
<dbReference type="InterPro" id="IPR026533">
    <property type="entry name" value="NTPase/PRRC1"/>
</dbReference>
<reference evidence="13 14" key="1">
    <citation type="submission" date="2017-11" db="EMBL/GenBank/DDBJ databases">
        <authorList>
            <person name="Han C.G."/>
        </authorList>
    </citation>
    <scope>NUCLEOTIDE SEQUENCE [LARGE SCALE GENOMIC DNA]</scope>
    <source>
        <strain evidence="13 14">A11</strain>
    </source>
</reference>
<keyword evidence="5" id="KW-0378">Hydrolase</keyword>
<dbReference type="InterPro" id="IPR050299">
    <property type="entry name" value="YjjX_NTPase"/>
</dbReference>
<evidence type="ECO:0000256" key="5">
    <source>
        <dbReference type="ARBA" id="ARBA00022801"/>
    </source>
</evidence>
<dbReference type="GO" id="GO:0009117">
    <property type="term" value="P:nucleotide metabolic process"/>
    <property type="evidence" value="ECO:0007669"/>
    <property type="project" value="UniProtKB-KW"/>
</dbReference>
<evidence type="ECO:0000256" key="4">
    <source>
        <dbReference type="ARBA" id="ARBA00022741"/>
    </source>
</evidence>
<comment type="caution">
    <text evidence="13">The sequence shown here is derived from an EMBL/GenBank/DDBJ whole genome shotgun (WGS) entry which is preliminary data.</text>
</comment>
<keyword evidence="8" id="KW-0464">Manganese</keyword>